<dbReference type="EMBL" id="JAUKUA010000008">
    <property type="protein sequence ID" value="KAK0702649.1"/>
    <property type="molecule type" value="Genomic_DNA"/>
</dbReference>
<gene>
    <name evidence="2" type="ORF">B0H67DRAFT_675768</name>
</gene>
<feature type="compositionally biased region" description="Polar residues" evidence="1">
    <location>
        <begin position="90"/>
        <end position="102"/>
    </location>
</feature>
<accession>A0AA40DGI0</accession>
<evidence type="ECO:0000313" key="2">
    <source>
        <dbReference type="EMBL" id="KAK0702649.1"/>
    </source>
</evidence>
<proteinExistence type="predicted"/>
<reference evidence="2" key="1">
    <citation type="submission" date="2023-06" db="EMBL/GenBank/DDBJ databases">
        <title>Genome-scale phylogeny and comparative genomics of the fungal order Sordariales.</title>
        <authorList>
            <consortium name="Lawrence Berkeley National Laboratory"/>
            <person name="Hensen N."/>
            <person name="Bonometti L."/>
            <person name="Westerberg I."/>
            <person name="Brannstrom I.O."/>
            <person name="Guillou S."/>
            <person name="Cros-Aarteil S."/>
            <person name="Calhoun S."/>
            <person name="Haridas S."/>
            <person name="Kuo A."/>
            <person name="Mondo S."/>
            <person name="Pangilinan J."/>
            <person name="Riley R."/>
            <person name="Labutti K."/>
            <person name="Andreopoulos B."/>
            <person name="Lipzen A."/>
            <person name="Chen C."/>
            <person name="Yanf M."/>
            <person name="Daum C."/>
            <person name="Ng V."/>
            <person name="Clum A."/>
            <person name="Steindorff A."/>
            <person name="Ohm R."/>
            <person name="Martin F."/>
            <person name="Silar P."/>
            <person name="Natvig D."/>
            <person name="Lalanne C."/>
            <person name="Gautier V."/>
            <person name="Ament-Velasquez S.L."/>
            <person name="Kruys A."/>
            <person name="Hutchinson M.I."/>
            <person name="Powell A.J."/>
            <person name="Barry K."/>
            <person name="Miller A.N."/>
            <person name="Grigoriev I.V."/>
            <person name="Debuchy R."/>
            <person name="Gladieux P."/>
            <person name="Thoren M.H."/>
            <person name="Johannesson H."/>
        </authorList>
    </citation>
    <scope>NUCLEOTIDE SEQUENCE</scope>
    <source>
        <strain evidence="2">SMH4607-1</strain>
    </source>
</reference>
<dbReference type="AlphaFoldDB" id="A0AA40DGI0"/>
<comment type="caution">
    <text evidence="2">The sequence shown here is derived from an EMBL/GenBank/DDBJ whole genome shotgun (WGS) entry which is preliminary data.</text>
</comment>
<feature type="region of interest" description="Disordered" evidence="1">
    <location>
        <begin position="90"/>
        <end position="127"/>
    </location>
</feature>
<keyword evidence="3" id="KW-1185">Reference proteome</keyword>
<organism evidence="2 3">
    <name type="scientific">Lasiosphaeris hirsuta</name>
    <dbReference type="NCBI Taxonomy" id="260670"/>
    <lineage>
        <taxon>Eukaryota</taxon>
        <taxon>Fungi</taxon>
        <taxon>Dikarya</taxon>
        <taxon>Ascomycota</taxon>
        <taxon>Pezizomycotina</taxon>
        <taxon>Sordariomycetes</taxon>
        <taxon>Sordariomycetidae</taxon>
        <taxon>Sordariales</taxon>
        <taxon>Lasiosphaeriaceae</taxon>
        <taxon>Lasiosphaeris</taxon>
    </lineage>
</organism>
<dbReference type="Proteomes" id="UP001172102">
    <property type="component" value="Unassembled WGS sequence"/>
</dbReference>
<evidence type="ECO:0000256" key="1">
    <source>
        <dbReference type="SAM" id="MobiDB-lite"/>
    </source>
</evidence>
<name>A0AA40DGI0_9PEZI</name>
<evidence type="ECO:0000313" key="3">
    <source>
        <dbReference type="Proteomes" id="UP001172102"/>
    </source>
</evidence>
<protein>
    <submittedName>
        <fullName evidence="2">Uncharacterized protein</fullName>
    </submittedName>
</protein>
<sequence length="337" mass="35627">MFQSIAGWGAGASLICDSCLTLATQCLCRRDLIGDFHKYIRKPVSEWCGGKEVDVDAALKICNGDCSSGGFPIPGYTYINTETVRVTIATPTSSKETTSSVPTAKPSAATTNSASGTGGGRPSTTTTVGIATATTTAHHPSSSSRVHPPPWLPLLALAIVIPFILGTARAQTLAVTLTESAPPSTFISVVNTRQSVLSELIVSIRKVAGTESSETLRTESSLGISTVRTADDSRTDAGSTSLAREVVRLPGSAISSVHAEVVKWYEAALVPLGYNKFLTEGPNEEVTGLGDNGKHPDWWLISTTENILEKPKMHHAFVAKDEFLPILCVRKGDSNLS</sequence>